<evidence type="ECO:0000256" key="1">
    <source>
        <dbReference type="SAM" id="MobiDB-lite"/>
    </source>
</evidence>
<dbReference type="RefSeq" id="WP_377337026.1">
    <property type="nucleotide sequence ID" value="NZ_JBHLUE010000004.1"/>
</dbReference>
<gene>
    <name evidence="2" type="ORF">ACFFHU_07880</name>
</gene>
<comment type="caution">
    <text evidence="2">The sequence shown here is derived from an EMBL/GenBank/DDBJ whole genome shotgun (WGS) entry which is preliminary data.</text>
</comment>
<dbReference type="EMBL" id="JBHLUE010000004">
    <property type="protein sequence ID" value="MFC0564085.1"/>
    <property type="molecule type" value="Genomic_DNA"/>
</dbReference>
<organism evidence="2 3">
    <name type="scientific">Plantactinospora siamensis</name>
    <dbReference type="NCBI Taxonomy" id="555372"/>
    <lineage>
        <taxon>Bacteria</taxon>
        <taxon>Bacillati</taxon>
        <taxon>Actinomycetota</taxon>
        <taxon>Actinomycetes</taxon>
        <taxon>Micromonosporales</taxon>
        <taxon>Micromonosporaceae</taxon>
        <taxon>Plantactinospora</taxon>
    </lineage>
</organism>
<accession>A0ABV6NTJ2</accession>
<sequence>MSPPASAVPRRTRRRGDEPASRRLAPHVGLPAVREFADRVQPLLQAA</sequence>
<dbReference type="Proteomes" id="UP001589894">
    <property type="component" value="Unassembled WGS sequence"/>
</dbReference>
<evidence type="ECO:0000313" key="3">
    <source>
        <dbReference type="Proteomes" id="UP001589894"/>
    </source>
</evidence>
<proteinExistence type="predicted"/>
<evidence type="ECO:0000313" key="2">
    <source>
        <dbReference type="EMBL" id="MFC0564085.1"/>
    </source>
</evidence>
<reference evidence="2 3" key="1">
    <citation type="submission" date="2024-09" db="EMBL/GenBank/DDBJ databases">
        <authorList>
            <person name="Sun Q."/>
            <person name="Mori K."/>
        </authorList>
    </citation>
    <scope>NUCLEOTIDE SEQUENCE [LARGE SCALE GENOMIC DNA]</scope>
    <source>
        <strain evidence="2 3">TBRC 2205</strain>
    </source>
</reference>
<keyword evidence="3" id="KW-1185">Reference proteome</keyword>
<name>A0ABV6NTJ2_9ACTN</name>
<feature type="region of interest" description="Disordered" evidence="1">
    <location>
        <begin position="1"/>
        <end position="26"/>
    </location>
</feature>
<protein>
    <submittedName>
        <fullName evidence="2">Uncharacterized protein</fullName>
    </submittedName>
</protein>